<dbReference type="Gene3D" id="1.10.530.10">
    <property type="match status" value="1"/>
</dbReference>
<evidence type="ECO:0000313" key="3">
    <source>
        <dbReference type="EMBL" id="AVW92755.1"/>
    </source>
</evidence>
<reference evidence="3 4" key="1">
    <citation type="submission" date="2018-03" db="EMBL/GenBank/DDBJ databases">
        <title>The Complete Genome of Celeribacter baekdonensis strain LH4, a Thiosulfate-Oxidizing Alphaproteobacterium Isolated from Gulf of Mexico Continental Slope Sediments.</title>
        <authorList>
            <person name="Flood B.E."/>
            <person name="Bailey J.V."/>
            <person name="Leprich D."/>
        </authorList>
    </citation>
    <scope>NUCLEOTIDE SEQUENCE [LARGE SCALE GENOMIC DNA]</scope>
    <source>
        <strain evidence="3 4">LH4</strain>
    </source>
</reference>
<sequence length="194" mass="22124">MSRRLRAVALLLLVSACGSGNFSAPRELENACAIVSQRPTYLRAMKATERKWGIPVNVQMATFYQESKFIGNARTPYRFVLGVIPMGRQSSAYGYAQALDATWDEYRREQKRWSAKRDRIQDATDFMGWYMDKSTSVLGISKQDATSQYLAYHEGRTGYSRGSYRAKAWLMRVSTEVGARSATYRQQLIACRQL</sequence>
<feature type="chain" id="PRO_5015318550" evidence="1">
    <location>
        <begin position="25"/>
        <end position="194"/>
    </location>
</feature>
<dbReference type="Proteomes" id="UP000241447">
    <property type="component" value="Chromosome"/>
</dbReference>
<dbReference type="InterPro" id="IPR023346">
    <property type="entry name" value="Lysozyme-like_dom_sf"/>
</dbReference>
<dbReference type="InterPro" id="IPR045795">
    <property type="entry name" value="SLT_4"/>
</dbReference>
<protein>
    <submittedName>
        <fullName evidence="3">Lytic transglycosylase</fullName>
    </submittedName>
</protein>
<dbReference type="Pfam" id="PF19489">
    <property type="entry name" value="SLT_4"/>
    <property type="match status" value="1"/>
</dbReference>
<dbReference type="PROSITE" id="PS51257">
    <property type="entry name" value="PROKAR_LIPOPROTEIN"/>
    <property type="match status" value="1"/>
</dbReference>
<evidence type="ECO:0000313" key="4">
    <source>
        <dbReference type="Proteomes" id="UP000241447"/>
    </source>
</evidence>
<keyword evidence="1" id="KW-0732">Signal</keyword>
<name>A0A2R4M6F5_9RHOB</name>
<dbReference type="EMBL" id="CP028475">
    <property type="protein sequence ID" value="AVW92755.1"/>
    <property type="molecule type" value="Genomic_DNA"/>
</dbReference>
<dbReference type="AlphaFoldDB" id="A0A2R4M6F5"/>
<evidence type="ECO:0000256" key="1">
    <source>
        <dbReference type="SAM" id="SignalP"/>
    </source>
</evidence>
<feature type="signal peptide" evidence="1">
    <location>
        <begin position="1"/>
        <end position="24"/>
    </location>
</feature>
<evidence type="ECO:0000259" key="2">
    <source>
        <dbReference type="Pfam" id="PF19489"/>
    </source>
</evidence>
<dbReference type="RefSeq" id="WP_107721732.1">
    <property type="nucleotide sequence ID" value="NZ_CP028475.1"/>
</dbReference>
<accession>A0A2R4M6F5</accession>
<proteinExistence type="predicted"/>
<feature type="domain" description="Transglycosylase SLT" evidence="2">
    <location>
        <begin position="7"/>
        <end position="191"/>
    </location>
</feature>
<dbReference type="OrthoDB" id="9789144at2"/>
<organism evidence="3 4">
    <name type="scientific">Celeribacter baekdonensis</name>
    <dbReference type="NCBI Taxonomy" id="875171"/>
    <lineage>
        <taxon>Bacteria</taxon>
        <taxon>Pseudomonadati</taxon>
        <taxon>Pseudomonadota</taxon>
        <taxon>Alphaproteobacteria</taxon>
        <taxon>Rhodobacterales</taxon>
        <taxon>Roseobacteraceae</taxon>
        <taxon>Celeribacter</taxon>
    </lineage>
</organism>
<gene>
    <name evidence="3" type="ORF">DA792_18010</name>
</gene>
<dbReference type="SUPFAM" id="SSF53955">
    <property type="entry name" value="Lysozyme-like"/>
    <property type="match status" value="1"/>
</dbReference>
<dbReference type="KEGG" id="cbak:DA792_18010"/>